<evidence type="ECO:0000313" key="3">
    <source>
        <dbReference type="Proteomes" id="UP001221898"/>
    </source>
</evidence>
<dbReference type="Proteomes" id="UP001221898">
    <property type="component" value="Unassembled WGS sequence"/>
</dbReference>
<dbReference type="AlphaFoldDB" id="A0AAD7S707"/>
<accession>A0AAD7S707</accession>
<dbReference type="EMBL" id="JAINUG010000102">
    <property type="protein sequence ID" value="KAJ8396978.1"/>
    <property type="molecule type" value="Genomic_DNA"/>
</dbReference>
<keyword evidence="3" id="KW-1185">Reference proteome</keyword>
<protein>
    <submittedName>
        <fullName evidence="2">Uncharacterized protein</fullName>
    </submittedName>
</protein>
<name>A0AAD7S707_9TELE</name>
<sequence>MRRAFSPSCESRGPACREDRGPHVGLLEEASEGDRRSGERVPRKRFHRSAAAGERAGRTLGGQLLARTFAPKDRDGKAVRANPGGVRFTGHLAPPLAC</sequence>
<organism evidence="2 3">
    <name type="scientific">Aldrovandia affinis</name>
    <dbReference type="NCBI Taxonomy" id="143900"/>
    <lineage>
        <taxon>Eukaryota</taxon>
        <taxon>Metazoa</taxon>
        <taxon>Chordata</taxon>
        <taxon>Craniata</taxon>
        <taxon>Vertebrata</taxon>
        <taxon>Euteleostomi</taxon>
        <taxon>Actinopterygii</taxon>
        <taxon>Neopterygii</taxon>
        <taxon>Teleostei</taxon>
        <taxon>Notacanthiformes</taxon>
        <taxon>Halosauridae</taxon>
        <taxon>Aldrovandia</taxon>
    </lineage>
</organism>
<proteinExistence type="predicted"/>
<feature type="region of interest" description="Disordered" evidence="1">
    <location>
        <begin position="74"/>
        <end position="98"/>
    </location>
</feature>
<feature type="compositionally biased region" description="Basic and acidic residues" evidence="1">
    <location>
        <begin position="32"/>
        <end position="41"/>
    </location>
</feature>
<gene>
    <name evidence="2" type="ORF">AAFF_G00013010</name>
</gene>
<reference evidence="2" key="1">
    <citation type="journal article" date="2023" name="Science">
        <title>Genome structures resolve the early diversification of teleost fishes.</title>
        <authorList>
            <person name="Parey E."/>
            <person name="Louis A."/>
            <person name="Montfort J."/>
            <person name="Bouchez O."/>
            <person name="Roques C."/>
            <person name="Iampietro C."/>
            <person name="Lluch J."/>
            <person name="Castinel A."/>
            <person name="Donnadieu C."/>
            <person name="Desvignes T."/>
            <person name="Floi Bucao C."/>
            <person name="Jouanno E."/>
            <person name="Wen M."/>
            <person name="Mejri S."/>
            <person name="Dirks R."/>
            <person name="Jansen H."/>
            <person name="Henkel C."/>
            <person name="Chen W.J."/>
            <person name="Zahm M."/>
            <person name="Cabau C."/>
            <person name="Klopp C."/>
            <person name="Thompson A.W."/>
            <person name="Robinson-Rechavi M."/>
            <person name="Braasch I."/>
            <person name="Lecointre G."/>
            <person name="Bobe J."/>
            <person name="Postlethwait J.H."/>
            <person name="Berthelot C."/>
            <person name="Roest Crollius H."/>
            <person name="Guiguen Y."/>
        </authorList>
    </citation>
    <scope>NUCLEOTIDE SEQUENCE</scope>
    <source>
        <strain evidence="2">NC1722</strain>
    </source>
</reference>
<comment type="caution">
    <text evidence="2">The sequence shown here is derived from an EMBL/GenBank/DDBJ whole genome shotgun (WGS) entry which is preliminary data.</text>
</comment>
<evidence type="ECO:0000313" key="2">
    <source>
        <dbReference type="EMBL" id="KAJ8396978.1"/>
    </source>
</evidence>
<feature type="region of interest" description="Disordered" evidence="1">
    <location>
        <begin position="1"/>
        <end position="60"/>
    </location>
</feature>
<evidence type="ECO:0000256" key="1">
    <source>
        <dbReference type="SAM" id="MobiDB-lite"/>
    </source>
</evidence>